<proteinExistence type="predicted"/>
<feature type="region of interest" description="Disordered" evidence="1">
    <location>
        <begin position="272"/>
        <end position="296"/>
    </location>
</feature>
<feature type="compositionally biased region" description="Basic and acidic residues" evidence="1">
    <location>
        <begin position="796"/>
        <end position="806"/>
    </location>
</feature>
<evidence type="ECO:0000313" key="3">
    <source>
        <dbReference type="Proteomes" id="UP000005408"/>
    </source>
</evidence>
<reference evidence="2" key="1">
    <citation type="submission" date="2022-08" db="UniProtKB">
        <authorList>
            <consortium name="EnsemblMetazoa"/>
        </authorList>
    </citation>
    <scope>IDENTIFICATION</scope>
    <source>
        <strain evidence="2">05x7-T-G4-1.051#20</strain>
    </source>
</reference>
<feature type="region of interest" description="Disordered" evidence="1">
    <location>
        <begin position="95"/>
        <end position="152"/>
    </location>
</feature>
<protein>
    <submittedName>
        <fullName evidence="2">Uncharacterized protein</fullName>
    </submittedName>
</protein>
<feature type="compositionally biased region" description="Basic and acidic residues" evidence="1">
    <location>
        <begin position="344"/>
        <end position="354"/>
    </location>
</feature>
<feature type="region of interest" description="Disordered" evidence="1">
    <location>
        <begin position="341"/>
        <end position="385"/>
    </location>
</feature>
<dbReference type="AlphaFoldDB" id="A0A8W8KVW8"/>
<organism evidence="2 3">
    <name type="scientific">Magallana gigas</name>
    <name type="common">Pacific oyster</name>
    <name type="synonym">Crassostrea gigas</name>
    <dbReference type="NCBI Taxonomy" id="29159"/>
    <lineage>
        <taxon>Eukaryota</taxon>
        <taxon>Metazoa</taxon>
        <taxon>Spiralia</taxon>
        <taxon>Lophotrochozoa</taxon>
        <taxon>Mollusca</taxon>
        <taxon>Bivalvia</taxon>
        <taxon>Autobranchia</taxon>
        <taxon>Pteriomorphia</taxon>
        <taxon>Ostreida</taxon>
        <taxon>Ostreoidea</taxon>
        <taxon>Ostreidae</taxon>
        <taxon>Magallana</taxon>
    </lineage>
</organism>
<sequence>MIKRSIHEMVVTAICATLLGLIIDVQLNSWMVKGQDPAEPCDLMPSSDKGPAYYRRLTPWGKWLEMPCPPKTVFVAKWCRCDYPEMEDILTEAHKESKTTTLEPTTKRPTTLPTTAPKTTVPKTTTPTSVKQTSTVPTTPTRSTTVKPTTAKTTTTVKTTTEKTTTKTPQTTTSAITKKTTTTVPTTKLSTTAASTSKTTALPSTTTPKTTTITTVAKQTTIEPTKPASTNLPLTSSAKEPSDAHHHFSTVKPVIQDSTTLSEVVYPISTPVSPSTAGSNGPAVGDHGHDHGGHSLELSTKQTTAELSSSPTKGVAAVNTTLAPNTMTDSIIVTTHGANSGNHPHNEPTMHNHTETMTSTTMTPSTKNPTSETTRTHSTTESSSTATACEFQEIADDKISYMGFINADIGWIRFQCPHHQEFSLARCGCFNPQEETTPYASTISRTTVGIPQGCPYVKEGRKAFREFIDVLKTWVFSECGENYEFSQLKCGCVLEGTSPDGDAFDLVKTTVSPIVTSPALTSTEEVPPGCPYIAVSRSSFREFVPDIQSWVYSDCSPDHVFKQGACRCEPETIAINGCPFIAVDKSSFKEYIDVLGEWVTSDCPNNYMYSAKQCKCILQDCKHEAFGLASFRTYIEEIKDWVISDCPKNHIFMPSLCKCVSEAGGQTAVQITDHVVGPVVTSTSYPVSTESLSLVTTANCKAVATIGGYKRFIQEVGGWVTYDCPIHTEFNVQICSCQRAGCKYVPDQTGYKEFVDLLGTWIFYDCPIGTSFQTSSCKCDKESAKPPSTTPGPTQPDHHDGGHPGDSDKISTGCLKVQKNNGYMEFLAILGDWVYYDCPVHHAFSEDDCTCVLTGTQTGQDGKTTGCAFSSTGDGTYRQFVDEVSQWVSYDCPAGQVFDNGLCKCRGKDYHPSHDDQVTTVAPQQSTAAPSCSMKTSDMGQDYFLMFVEGHGEILYQCDFGFVFNQTQCGCVKEAPKPTTPKTTYITPGCPLMPSPLVHVFILKRPEFSFRTRISKLKGRILKTTPATKRSGRKH</sequence>
<feature type="compositionally biased region" description="Polar residues" evidence="1">
    <location>
        <begin position="227"/>
        <end position="239"/>
    </location>
</feature>
<dbReference type="EnsemblMetazoa" id="G24826.1">
    <property type="protein sequence ID" value="G24826.1:cds"/>
    <property type="gene ID" value="G24826"/>
</dbReference>
<evidence type="ECO:0000256" key="1">
    <source>
        <dbReference type="SAM" id="MobiDB-lite"/>
    </source>
</evidence>
<name>A0A8W8KVW8_MAGGI</name>
<feature type="region of interest" description="Disordered" evidence="1">
    <location>
        <begin position="220"/>
        <end position="251"/>
    </location>
</feature>
<accession>A0A8W8KVW8</accession>
<feature type="compositionally biased region" description="Low complexity" evidence="1">
    <location>
        <begin position="99"/>
        <end position="152"/>
    </location>
</feature>
<keyword evidence="3" id="KW-1185">Reference proteome</keyword>
<feature type="compositionally biased region" description="Low complexity" evidence="1">
    <location>
        <begin position="355"/>
        <end position="385"/>
    </location>
</feature>
<feature type="region of interest" description="Disordered" evidence="1">
    <location>
        <begin position="783"/>
        <end position="806"/>
    </location>
</feature>
<dbReference type="Proteomes" id="UP000005408">
    <property type="component" value="Unassembled WGS sequence"/>
</dbReference>
<evidence type="ECO:0000313" key="2">
    <source>
        <dbReference type="EnsemblMetazoa" id="G24826.1:cds"/>
    </source>
</evidence>